<evidence type="ECO:0000256" key="3">
    <source>
        <dbReference type="ARBA" id="ARBA00022777"/>
    </source>
</evidence>
<evidence type="ECO:0000256" key="1">
    <source>
        <dbReference type="ARBA" id="ARBA00022553"/>
    </source>
</evidence>
<reference evidence="6" key="1">
    <citation type="journal article" date="2019" name="Int. J. Syst. Evol. Microbiol.">
        <title>The Global Catalogue of Microorganisms (GCM) 10K type strain sequencing project: providing services to taxonomists for standard genome sequencing and annotation.</title>
        <authorList>
            <consortium name="The Broad Institute Genomics Platform"/>
            <consortium name="The Broad Institute Genome Sequencing Center for Infectious Disease"/>
            <person name="Wu L."/>
            <person name="Ma J."/>
        </authorList>
    </citation>
    <scope>NUCLEOTIDE SEQUENCE [LARGE SCALE GENOMIC DNA]</scope>
    <source>
        <strain evidence="6">CCUG 57263</strain>
    </source>
</reference>
<dbReference type="SUPFAM" id="SSF55890">
    <property type="entry name" value="Sporulation response regulatory protein Spo0B"/>
    <property type="match status" value="1"/>
</dbReference>
<dbReference type="RefSeq" id="WP_379290143.1">
    <property type="nucleotide sequence ID" value="NZ_JBHTIU010000074.1"/>
</dbReference>
<dbReference type="Proteomes" id="UP001597120">
    <property type="component" value="Unassembled WGS sequence"/>
</dbReference>
<gene>
    <name evidence="5" type="ORF">ACFQ03_18885</name>
</gene>
<protein>
    <submittedName>
        <fullName evidence="5">Spo0B domain-containing protein</fullName>
    </submittedName>
</protein>
<sequence>MNRMKLLQALTLVIFVASLLSLAAFAMPFFARWSFAALLVVSGYAFLRLEQARRQAACDDRLIQTVSHHRHDWMNDFQVLLGLMKLKKFDSMQPYMDKIKARMHQESCMAKLGSSSLIAYLMSFRADKRPLELEVNVEQEINLAQLNVEKDGVTSLLKETVECFCGCAQGSDGEPNRLSIEIGLEDTDLLLDFVYDGNYREDLLGEAVTAMKKRRNNSRVYIEEEIGQNHVVLTCRFKNAAGRI</sequence>
<feature type="domain" description="SpoOB alpha-helical" evidence="4">
    <location>
        <begin position="61"/>
        <end position="111"/>
    </location>
</feature>
<organism evidence="5 6">
    <name type="scientific">Paenibacillus residui</name>
    <dbReference type="NCBI Taxonomy" id="629724"/>
    <lineage>
        <taxon>Bacteria</taxon>
        <taxon>Bacillati</taxon>
        <taxon>Bacillota</taxon>
        <taxon>Bacilli</taxon>
        <taxon>Bacillales</taxon>
        <taxon>Paenibacillaceae</taxon>
        <taxon>Paenibacillus</taxon>
    </lineage>
</organism>
<proteinExistence type="predicted"/>
<evidence type="ECO:0000313" key="6">
    <source>
        <dbReference type="Proteomes" id="UP001597120"/>
    </source>
</evidence>
<keyword evidence="6" id="KW-1185">Reference proteome</keyword>
<evidence type="ECO:0000256" key="2">
    <source>
        <dbReference type="ARBA" id="ARBA00022679"/>
    </source>
</evidence>
<dbReference type="Pfam" id="PF14689">
    <property type="entry name" value="SPOB_a"/>
    <property type="match status" value="1"/>
</dbReference>
<keyword evidence="1" id="KW-0597">Phosphoprotein</keyword>
<evidence type="ECO:0000313" key="5">
    <source>
        <dbReference type="EMBL" id="MFD0871212.1"/>
    </source>
</evidence>
<dbReference type="InterPro" id="IPR016120">
    <property type="entry name" value="Sig_transdc_His_kin_SpoOB"/>
</dbReference>
<accession>A0ABW3DCJ2</accession>
<dbReference type="Gene3D" id="1.10.287.130">
    <property type="match status" value="1"/>
</dbReference>
<comment type="caution">
    <text evidence="5">The sequence shown here is derived from an EMBL/GenBank/DDBJ whole genome shotgun (WGS) entry which is preliminary data.</text>
</comment>
<keyword evidence="3" id="KW-0418">Kinase</keyword>
<keyword evidence="2" id="KW-0808">Transferase</keyword>
<name>A0ABW3DCJ2_9BACL</name>
<dbReference type="InterPro" id="IPR039506">
    <property type="entry name" value="SPOB_a"/>
</dbReference>
<dbReference type="EMBL" id="JBHTIU010000074">
    <property type="protein sequence ID" value="MFD0871212.1"/>
    <property type="molecule type" value="Genomic_DNA"/>
</dbReference>
<evidence type="ECO:0000259" key="4">
    <source>
        <dbReference type="Pfam" id="PF14689"/>
    </source>
</evidence>